<dbReference type="EMBL" id="KC821624">
    <property type="protein sequence ID" value="AGO48946.1"/>
    <property type="molecule type" value="Genomic_DNA"/>
</dbReference>
<dbReference type="OrthoDB" id="10560at10239"/>
<evidence type="ECO:0000259" key="1">
    <source>
        <dbReference type="Pfam" id="PF18909"/>
    </source>
</evidence>
<dbReference type="Pfam" id="PF18909">
    <property type="entry name" value="dGTP_diPhyd_N"/>
    <property type="match status" value="1"/>
</dbReference>
<feature type="domain" description="dATP/dGTP diphosphohydrolase N-terminal" evidence="1">
    <location>
        <begin position="3"/>
        <end position="99"/>
    </location>
</feature>
<protein>
    <recommendedName>
        <fullName evidence="1">dATP/dGTP diphosphohydrolase N-terminal domain-containing protein</fullName>
    </recommendedName>
</protein>
<organism evidence="2 3">
    <name type="scientific">Cellulophaga phage phi14:2</name>
    <dbReference type="NCBI Taxonomy" id="1327990"/>
    <lineage>
        <taxon>Viruses</taxon>
        <taxon>Duplodnaviria</taxon>
        <taxon>Heunggongvirae</taxon>
        <taxon>Uroviricota</taxon>
        <taxon>Caudoviricetes</taxon>
        <taxon>Crassvirales</taxon>
        <taxon>Steigviridae</taxon>
        <taxon>Asinivirinae</taxon>
        <taxon>Akihdevirus</taxon>
        <taxon>Akihdevirus balticus</taxon>
    </lineage>
</organism>
<dbReference type="KEGG" id="vg:16797474"/>
<dbReference type="GeneID" id="16797474"/>
<name>S0A0P7_9CAUD</name>
<reference evidence="3" key="2">
    <citation type="submission" date="2013-03" db="EMBL/GenBank/DDBJ databases">
        <title>The Cellulophaga phages: a novel, diverse, and globally ubiquitous model system.</title>
        <authorList>
            <person name="Holmfeldt K."/>
            <person name="Solonenko N."/>
            <person name="Shah M."/>
            <person name="Corrier K."/>
            <person name="Riemann L."/>
            <person name="VerBerkmoes N.C."/>
            <person name="Sullivan M.B."/>
        </authorList>
    </citation>
    <scope>NUCLEOTIDE SEQUENCE [LARGE SCALE GENOMIC DNA]</scope>
</reference>
<keyword evidence="3" id="KW-1185">Reference proteome</keyword>
<sequence>MTEGLRENDGKLKWSLVSWKALEPMVRVLMFGAQKYESWNWSKGLKYTEVCESLQRHLNAFIQGENNDLESKLEHVGHILCNAMFLSYMFLFRKDMDDRYNDKNLNNEI</sequence>
<evidence type="ECO:0000313" key="2">
    <source>
        <dbReference type="EMBL" id="AGO48946.1"/>
    </source>
</evidence>
<reference evidence="2 3" key="1">
    <citation type="journal article" date="2013" name="Proc. Natl. Acad. Sci. U.S.A.">
        <title>Twelve previously unknown phage genera are ubiquitous in global oceans.</title>
        <authorList>
            <person name="Holmfeldt K."/>
            <person name="Solonenko N."/>
            <person name="Shah M."/>
            <person name="Corrier K."/>
            <person name="Riemann L."/>
            <person name="Verberkmoes N.C."/>
            <person name="Sullivan M.B."/>
        </authorList>
    </citation>
    <scope>NUCLEOTIDE SEQUENCE [LARGE SCALE GENOMIC DNA]</scope>
    <source>
        <strain evidence="2">Phi14:2</strain>
    </source>
</reference>
<dbReference type="InterPro" id="IPR044038">
    <property type="entry name" value="dATP/dGTP_diPOhydrolase_N"/>
</dbReference>
<proteinExistence type="predicted"/>
<accession>S0A0P7</accession>
<gene>
    <name evidence="2" type="ORF">Phi14:2_gp068</name>
</gene>
<dbReference type="Proteomes" id="UP000014725">
    <property type="component" value="Segment"/>
</dbReference>
<evidence type="ECO:0000313" key="3">
    <source>
        <dbReference type="Proteomes" id="UP000014725"/>
    </source>
</evidence>